<dbReference type="EMBL" id="PDXF01000021">
    <property type="protein sequence ID" value="RYO00052.1"/>
    <property type="molecule type" value="Genomic_DNA"/>
</dbReference>
<name>A0A4V1WMH8_9PLEO</name>
<feature type="transmembrane region" description="Helical" evidence="1">
    <location>
        <begin position="234"/>
        <end position="255"/>
    </location>
</feature>
<evidence type="ECO:0000256" key="1">
    <source>
        <dbReference type="SAM" id="Phobius"/>
    </source>
</evidence>
<reference evidence="3" key="1">
    <citation type="submission" date="2017-10" db="EMBL/GenBank/DDBJ databases">
        <authorList>
            <person name="Armitage A.D."/>
            <person name="Barbara D.J."/>
            <person name="Woodhall J.W."/>
            <person name="Sreenivasaprasad S."/>
            <person name="Lane C.R."/>
            <person name="Clarkson J.P."/>
            <person name="Harrison R.J."/>
        </authorList>
    </citation>
    <scope>NUCLEOTIDE SEQUENCE</scope>
    <source>
        <strain evidence="3">FERA 635</strain>
    </source>
</reference>
<dbReference type="PANTHER" id="PTHR12242:SF1">
    <property type="entry name" value="MYND-TYPE DOMAIN-CONTAINING PROTEIN"/>
    <property type="match status" value="1"/>
</dbReference>
<dbReference type="PANTHER" id="PTHR12242">
    <property type="entry name" value="OS02G0130600 PROTEIN-RELATED"/>
    <property type="match status" value="1"/>
</dbReference>
<reference evidence="3 4" key="2">
    <citation type="journal article" date="2019" name="bioRxiv">
        <title>Genomics, evolutionary history and diagnostics of the Alternaria alternata species group including apple and Asian pear pathotypes.</title>
        <authorList>
            <person name="Armitage A.D."/>
            <person name="Cockerton H.M."/>
            <person name="Sreenivasaprasad S."/>
            <person name="Woodhall J.W."/>
            <person name="Lane C.R."/>
            <person name="Harrison R.J."/>
            <person name="Clarkson J.P."/>
        </authorList>
    </citation>
    <scope>NUCLEOTIDE SEQUENCE [LARGE SCALE GENOMIC DNA]</scope>
    <source>
        <strain evidence="4">FERA 1082</strain>
        <strain evidence="3">FERA 635</strain>
    </source>
</reference>
<feature type="transmembrane region" description="Helical" evidence="1">
    <location>
        <begin position="332"/>
        <end position="361"/>
    </location>
</feature>
<reference evidence="2" key="3">
    <citation type="journal article" date="2019" name="J. ISSAAS">
        <title>Genomics, evolutionary history and diagnostics of the Alternaria alternata species group including apple and Asian pear pathotypes.</title>
        <authorList>
            <person name="Armitage A.D."/>
            <person name="Cockerton H.M."/>
            <person name="Sreenivasaprasad S."/>
            <person name="Woodhall J."/>
            <person name="Lane C."/>
            <person name="Harrison R.J."/>
            <person name="Clarkson J.P."/>
        </authorList>
    </citation>
    <scope>NUCLEOTIDE SEQUENCE</scope>
    <source>
        <strain evidence="2">FERA 1082</strain>
    </source>
</reference>
<accession>A0A4V1WMH8</accession>
<organism evidence="2 4">
    <name type="scientific">Alternaria tenuissima</name>
    <dbReference type="NCBI Taxonomy" id="119927"/>
    <lineage>
        <taxon>Eukaryota</taxon>
        <taxon>Fungi</taxon>
        <taxon>Dikarya</taxon>
        <taxon>Ascomycota</taxon>
        <taxon>Pezizomycotina</taxon>
        <taxon>Dothideomycetes</taxon>
        <taxon>Pleosporomycetidae</taxon>
        <taxon>Pleosporales</taxon>
        <taxon>Pleosporineae</taxon>
        <taxon>Pleosporaceae</taxon>
        <taxon>Alternaria</taxon>
        <taxon>Alternaria sect. Alternaria</taxon>
        <taxon>Alternaria alternata complex</taxon>
    </lineage>
</organism>
<dbReference type="Proteomes" id="UP000292402">
    <property type="component" value="Unassembled WGS sequence"/>
</dbReference>
<keyword evidence="1" id="KW-0472">Membrane</keyword>
<sequence length="392" mass="43953">MASRSLKEEGRAIGSSKPLVPKRAAGLILDSPRLHGKDRSTLVKSSELGVSALFSFSLGNWGLEEFCSCLATPRRIIAIAEYYASSFAHYPRTSFYDVGTCREPGNPIWWHSTRILSNSLDMAIGRRITAPYAGLFDPTRFVTSWILPPGALFAIRALLALYAFTTLFFIFGWNGTHGRSEASQQSFSFFTVLTYWGLAFYYAFAAVHTGSYWFTGTPFLARWPKALQVAHSMFYSTIVVYPWIVTIVYWTLLAGQFPTTFALWSNTSQHALNSAYALFEIVFPRTERLPWLDLIPIIILLALYLALAYVTHATQGFYVYPFLDLQKNSSGIVGAYIVGILVAAIIIFLIVRYIIALRVWVTEKKLRMTGKTSTLHKGAVADEYPLHSAIPK</sequence>
<evidence type="ECO:0000313" key="4">
    <source>
        <dbReference type="Proteomes" id="UP000292402"/>
    </source>
</evidence>
<feature type="transmembrane region" description="Helical" evidence="1">
    <location>
        <begin position="291"/>
        <end position="312"/>
    </location>
</feature>
<evidence type="ECO:0000313" key="3">
    <source>
        <dbReference type="EMBL" id="RYO00052.1"/>
    </source>
</evidence>
<dbReference type="EMBL" id="PDXA01000024">
    <property type="protein sequence ID" value="RYN47936.1"/>
    <property type="molecule type" value="Genomic_DNA"/>
</dbReference>
<dbReference type="Proteomes" id="UP000293195">
    <property type="component" value="Unassembled WGS sequence"/>
</dbReference>
<keyword evidence="1" id="KW-0812">Transmembrane</keyword>
<keyword evidence="1" id="KW-1133">Transmembrane helix</keyword>
<evidence type="ECO:0000313" key="2">
    <source>
        <dbReference type="EMBL" id="RYN47936.1"/>
    </source>
</evidence>
<keyword evidence="5" id="KW-1185">Reference proteome</keyword>
<gene>
    <name evidence="2" type="ORF">AA0114_g7459</name>
    <name evidence="3" type="ORF">AA0119_g6456</name>
</gene>
<feature type="transmembrane region" description="Helical" evidence="1">
    <location>
        <begin position="150"/>
        <end position="173"/>
    </location>
</feature>
<comment type="caution">
    <text evidence="2">The sequence shown here is derived from an EMBL/GenBank/DDBJ whole genome shotgun (WGS) entry which is preliminary data.</text>
</comment>
<evidence type="ECO:0000313" key="5">
    <source>
        <dbReference type="Proteomes" id="UP000293195"/>
    </source>
</evidence>
<protein>
    <submittedName>
        <fullName evidence="2">Uncharacterized protein</fullName>
    </submittedName>
</protein>
<dbReference type="GO" id="GO:0016020">
    <property type="term" value="C:membrane"/>
    <property type="evidence" value="ECO:0007669"/>
    <property type="project" value="TreeGrafter"/>
</dbReference>
<proteinExistence type="predicted"/>
<dbReference type="AlphaFoldDB" id="A0A4V1WMH8"/>
<feature type="transmembrane region" description="Helical" evidence="1">
    <location>
        <begin position="193"/>
        <end position="214"/>
    </location>
</feature>